<evidence type="ECO:0000313" key="1">
    <source>
        <dbReference type="EMBL" id="KAK5046729.1"/>
    </source>
</evidence>
<dbReference type="GeneID" id="89975656"/>
<reference evidence="1 2" key="1">
    <citation type="submission" date="2023-08" db="EMBL/GenBank/DDBJ databases">
        <title>Black Yeasts Isolated from many extreme environments.</title>
        <authorList>
            <person name="Coleine C."/>
            <person name="Stajich J.E."/>
            <person name="Selbmann L."/>
        </authorList>
    </citation>
    <scope>NUCLEOTIDE SEQUENCE [LARGE SCALE GENOMIC DNA]</scope>
    <source>
        <strain evidence="1 2">CCFEE 5792</strain>
    </source>
</reference>
<dbReference type="RefSeq" id="XP_064702312.1">
    <property type="nucleotide sequence ID" value="XM_064851043.1"/>
</dbReference>
<keyword evidence="2" id="KW-1185">Reference proteome</keyword>
<dbReference type="EMBL" id="JAVRRD010000029">
    <property type="protein sequence ID" value="KAK5046729.1"/>
    <property type="molecule type" value="Genomic_DNA"/>
</dbReference>
<sequence length="357" mass="39752">MSVWTLSDGNTPILQPGLTYMNNPLEDCQIHNIHIDFEAEDRTATQYGWNSWGQTLRAFMTCSIEAEAGVTYFNLTTTYDFVPSTAQFPTGNYDTQVGTFSFSTRNATSKASLWWGESLLAQYWAYASTLMQDIRQNTGNNLRKGTIHFTQQSGQKDITRLDFWDVDSRFITNTDIQNQDSTWDRSGVATYPLGGSVSDLAAGKDSSTLDLDAIWIPSDSLAKSFYSTILVDLGQITATPNVLTDENALQFFTQNFTTMQKGTANAQPGPAHDSYHALKAQTGPLQISPSIISSKYLCQIPKRKSPGTLFVSILVADLVLIQAAWKLFSLFTSSWLTNKYPEGKLQLLLVDFDKNKL</sequence>
<name>A0AAV9MYC2_9EURO</name>
<gene>
    <name evidence="1" type="ORF">LTR84_007490</name>
</gene>
<dbReference type="AlphaFoldDB" id="A0AAV9MYC2"/>
<accession>A0AAV9MYC2</accession>
<organism evidence="1 2">
    <name type="scientific">Exophiala bonariae</name>
    <dbReference type="NCBI Taxonomy" id="1690606"/>
    <lineage>
        <taxon>Eukaryota</taxon>
        <taxon>Fungi</taxon>
        <taxon>Dikarya</taxon>
        <taxon>Ascomycota</taxon>
        <taxon>Pezizomycotina</taxon>
        <taxon>Eurotiomycetes</taxon>
        <taxon>Chaetothyriomycetidae</taxon>
        <taxon>Chaetothyriales</taxon>
        <taxon>Herpotrichiellaceae</taxon>
        <taxon>Exophiala</taxon>
    </lineage>
</organism>
<dbReference type="Proteomes" id="UP001358417">
    <property type="component" value="Unassembled WGS sequence"/>
</dbReference>
<evidence type="ECO:0000313" key="2">
    <source>
        <dbReference type="Proteomes" id="UP001358417"/>
    </source>
</evidence>
<proteinExistence type="predicted"/>
<protein>
    <submittedName>
        <fullName evidence="1">Uncharacterized protein</fullName>
    </submittedName>
</protein>
<comment type="caution">
    <text evidence="1">The sequence shown here is derived from an EMBL/GenBank/DDBJ whole genome shotgun (WGS) entry which is preliminary data.</text>
</comment>